<organism evidence="1">
    <name type="scientific">Glycine soja</name>
    <name type="common">Wild soybean</name>
    <dbReference type="NCBI Taxonomy" id="3848"/>
    <lineage>
        <taxon>Eukaryota</taxon>
        <taxon>Viridiplantae</taxon>
        <taxon>Streptophyta</taxon>
        <taxon>Embryophyta</taxon>
        <taxon>Tracheophyta</taxon>
        <taxon>Spermatophyta</taxon>
        <taxon>Magnoliopsida</taxon>
        <taxon>eudicotyledons</taxon>
        <taxon>Gunneridae</taxon>
        <taxon>Pentapetalae</taxon>
        <taxon>rosids</taxon>
        <taxon>fabids</taxon>
        <taxon>Fabales</taxon>
        <taxon>Fabaceae</taxon>
        <taxon>Papilionoideae</taxon>
        <taxon>50 kb inversion clade</taxon>
        <taxon>NPAAA clade</taxon>
        <taxon>indigoferoid/millettioid clade</taxon>
        <taxon>Phaseoleae</taxon>
        <taxon>Glycine</taxon>
        <taxon>Glycine subgen. Soja</taxon>
    </lineage>
</organism>
<dbReference type="EMBL" id="KN665951">
    <property type="protein sequence ID" value="KHN08369.1"/>
    <property type="molecule type" value="Genomic_DNA"/>
</dbReference>
<name>A0A0B2PKW3_GLYSO</name>
<evidence type="ECO:0000313" key="1">
    <source>
        <dbReference type="EMBL" id="KHN08369.1"/>
    </source>
</evidence>
<protein>
    <submittedName>
        <fullName evidence="1">Uncharacterized protein</fullName>
    </submittedName>
</protein>
<accession>A0A0B2PKW3</accession>
<reference evidence="1" key="1">
    <citation type="submission" date="2014-07" db="EMBL/GenBank/DDBJ databases">
        <title>Identification of a novel salt tolerance gene in wild soybean by whole-genome sequencing.</title>
        <authorList>
            <person name="Lam H.-M."/>
            <person name="Qi X."/>
            <person name="Li M.-W."/>
            <person name="Liu X."/>
            <person name="Xie M."/>
            <person name="Ni M."/>
            <person name="Xu X."/>
        </authorList>
    </citation>
    <scope>NUCLEOTIDE SEQUENCE [LARGE SCALE GENOMIC DNA]</scope>
    <source>
        <tissue evidence="1">Root</tissue>
    </source>
</reference>
<sequence>MHDDNWIGVAFCAIFVVPHETLSAMSFSETEPSWPDLGIIPVDFYEDLDLELVLDKSDHMWLFFLNRVDSVRVLHVNDNYIGKLLLECDDIGCVLKESYAEVKKFGYRWVYKEDIEGPSKQLSRKRKFGEIEENASRREKRCLGSLLCYGSPLL</sequence>
<dbReference type="AlphaFoldDB" id="A0A0B2PKW3"/>
<dbReference type="Proteomes" id="UP000053555">
    <property type="component" value="Unassembled WGS sequence"/>
</dbReference>
<proteinExistence type="predicted"/>
<gene>
    <name evidence="1" type="ORF">glysoja_040826</name>
</gene>